<proteinExistence type="predicted"/>
<dbReference type="Proteomes" id="UP001596108">
    <property type="component" value="Unassembled WGS sequence"/>
</dbReference>
<evidence type="ECO:0000313" key="1">
    <source>
        <dbReference type="EMBL" id="MFC5531515.1"/>
    </source>
</evidence>
<name>A0ABW0R2Z8_9BACL</name>
<organism evidence="1 2">
    <name type="scientific">Cohnella yongneupensis</name>
    <dbReference type="NCBI Taxonomy" id="425006"/>
    <lineage>
        <taxon>Bacteria</taxon>
        <taxon>Bacillati</taxon>
        <taxon>Bacillota</taxon>
        <taxon>Bacilli</taxon>
        <taxon>Bacillales</taxon>
        <taxon>Paenibacillaceae</taxon>
        <taxon>Cohnella</taxon>
    </lineage>
</organism>
<reference evidence="2" key="1">
    <citation type="journal article" date="2019" name="Int. J. Syst. Evol. Microbiol.">
        <title>The Global Catalogue of Microorganisms (GCM) 10K type strain sequencing project: providing services to taxonomists for standard genome sequencing and annotation.</title>
        <authorList>
            <consortium name="The Broad Institute Genomics Platform"/>
            <consortium name="The Broad Institute Genome Sequencing Center for Infectious Disease"/>
            <person name="Wu L."/>
            <person name="Ma J."/>
        </authorList>
    </citation>
    <scope>NUCLEOTIDE SEQUENCE [LARGE SCALE GENOMIC DNA]</scope>
    <source>
        <strain evidence="2">CGMCC 1.18578</strain>
    </source>
</reference>
<dbReference type="RefSeq" id="WP_378113474.1">
    <property type="nucleotide sequence ID" value="NZ_JBHSNC010000054.1"/>
</dbReference>
<sequence length="186" mass="20797">MKKMFVGLVLFLILAIIAVVAGLFYIKPTEELDLTHRKVPIKERAIDMVKRTSLELIVTEADVNNLLKTKLSEDPIVQKNVEVTGAKFTVIGDLLIADLNVLWKDLVPSSLRIVYRLHWESPNIIATVEEAKIKSISLPSSAIAGFVIPLGDELPKPLKIEKIDWGVGEIKVKLKKPSLKDLRELL</sequence>
<keyword evidence="2" id="KW-1185">Reference proteome</keyword>
<dbReference type="EMBL" id="JBHSNC010000054">
    <property type="protein sequence ID" value="MFC5531515.1"/>
    <property type="molecule type" value="Genomic_DNA"/>
</dbReference>
<evidence type="ECO:0000313" key="2">
    <source>
        <dbReference type="Proteomes" id="UP001596108"/>
    </source>
</evidence>
<protein>
    <recommendedName>
        <fullName evidence="3">DUF2140 domain-containing protein</fullName>
    </recommendedName>
</protein>
<comment type="caution">
    <text evidence="1">The sequence shown here is derived from an EMBL/GenBank/DDBJ whole genome shotgun (WGS) entry which is preliminary data.</text>
</comment>
<evidence type="ECO:0008006" key="3">
    <source>
        <dbReference type="Google" id="ProtNLM"/>
    </source>
</evidence>
<accession>A0ABW0R2Z8</accession>
<gene>
    <name evidence="1" type="ORF">ACFPQ4_19015</name>
</gene>